<gene>
    <name evidence="2" type="ORF">RWD45_19045</name>
</gene>
<dbReference type="EMBL" id="JAWDIQ010000003">
    <property type="protein sequence ID" value="MDY0410258.1"/>
    <property type="molecule type" value="Genomic_DNA"/>
</dbReference>
<comment type="caution">
    <text evidence="2">The sequence shown here is derived from an EMBL/GenBank/DDBJ whole genome shotgun (WGS) entry which is preliminary data.</text>
</comment>
<name>A0ABU5CXW1_9BACI</name>
<evidence type="ECO:0000259" key="1">
    <source>
        <dbReference type="Pfam" id="PF00425"/>
    </source>
</evidence>
<dbReference type="InterPro" id="IPR036038">
    <property type="entry name" value="Aminotransferase-like"/>
</dbReference>
<dbReference type="Gene3D" id="3.60.120.10">
    <property type="entry name" value="Anthranilate synthase"/>
    <property type="match status" value="1"/>
</dbReference>
<dbReference type="InterPro" id="IPR043131">
    <property type="entry name" value="BCAT-like_N"/>
</dbReference>
<dbReference type="Pfam" id="PF01063">
    <property type="entry name" value="Aminotran_4"/>
    <property type="match status" value="1"/>
</dbReference>
<proteinExistence type="predicted"/>
<feature type="domain" description="Chorismate-utilising enzyme C-terminal" evidence="1">
    <location>
        <begin position="36"/>
        <end position="290"/>
    </location>
</feature>
<dbReference type="InterPro" id="IPR005801">
    <property type="entry name" value="ADC_synthase"/>
</dbReference>
<reference evidence="2 3" key="1">
    <citation type="submission" date="2023-10" db="EMBL/GenBank/DDBJ databases">
        <title>Virgibacillus soli CC-YMP-6 genome.</title>
        <authorList>
            <person name="Miliotis G."/>
            <person name="Sengupta P."/>
            <person name="Hameed A."/>
            <person name="Chuvochina M."/>
            <person name="Mcdonagh F."/>
            <person name="Simpson A.C."/>
            <person name="Singh N.K."/>
            <person name="Rekha P.D."/>
            <person name="Raman K."/>
            <person name="Hugenholtz P."/>
            <person name="Venkateswaran K."/>
        </authorList>
    </citation>
    <scope>NUCLEOTIDE SEQUENCE [LARGE SCALE GENOMIC DNA]</scope>
    <source>
        <strain evidence="2 3">CC-YMP-6</strain>
    </source>
</reference>
<dbReference type="PANTHER" id="PTHR11236:SF50">
    <property type="entry name" value="AMINODEOXYCHORISMATE SYNTHASE COMPONENT 1"/>
    <property type="match status" value="1"/>
</dbReference>
<dbReference type="SUPFAM" id="SSF56752">
    <property type="entry name" value="D-aminoacid aminotransferase-like PLP-dependent enzymes"/>
    <property type="match status" value="1"/>
</dbReference>
<dbReference type="Gene3D" id="3.20.10.10">
    <property type="entry name" value="D-amino Acid Aminotransferase, subunit A, domain 2"/>
    <property type="match status" value="1"/>
</dbReference>
<dbReference type="PANTHER" id="PTHR11236">
    <property type="entry name" value="AMINOBENZOATE/ANTHRANILATE SYNTHASE"/>
    <property type="match status" value="1"/>
</dbReference>
<dbReference type="SUPFAM" id="SSF56322">
    <property type="entry name" value="ADC synthase"/>
    <property type="match status" value="1"/>
</dbReference>
<dbReference type="InterPro" id="IPR043132">
    <property type="entry name" value="BCAT-like_C"/>
</dbReference>
<dbReference type="Pfam" id="PF00425">
    <property type="entry name" value="Chorismate_bind"/>
    <property type="match status" value="1"/>
</dbReference>
<accession>A0ABU5CXW1</accession>
<dbReference type="InterPro" id="IPR015890">
    <property type="entry name" value="Chorismate_C"/>
</dbReference>
<dbReference type="Proteomes" id="UP001275315">
    <property type="component" value="Unassembled WGS sequence"/>
</dbReference>
<dbReference type="PRINTS" id="PR00095">
    <property type="entry name" value="ANTSNTHASEI"/>
</dbReference>
<protein>
    <submittedName>
        <fullName evidence="2">Chorismate-binding protein</fullName>
    </submittedName>
</protein>
<dbReference type="RefSeq" id="WP_320381131.1">
    <property type="nucleotide sequence ID" value="NZ_JAWDIQ010000003.1"/>
</dbReference>
<organism evidence="2 3">
    <name type="scientific">Paracerasibacillus soli</name>
    <dbReference type="NCBI Taxonomy" id="480284"/>
    <lineage>
        <taxon>Bacteria</taxon>
        <taxon>Bacillati</taxon>
        <taxon>Bacillota</taxon>
        <taxon>Bacilli</taxon>
        <taxon>Bacillales</taxon>
        <taxon>Bacillaceae</taxon>
        <taxon>Paracerasibacillus</taxon>
    </lineage>
</organism>
<dbReference type="InterPro" id="IPR019999">
    <property type="entry name" value="Anth_synth_I-like"/>
</dbReference>
<dbReference type="InterPro" id="IPR001544">
    <property type="entry name" value="Aminotrans_IV"/>
</dbReference>
<dbReference type="Gene3D" id="3.30.470.10">
    <property type="match status" value="1"/>
</dbReference>
<evidence type="ECO:0000313" key="3">
    <source>
        <dbReference type="Proteomes" id="UP001275315"/>
    </source>
</evidence>
<keyword evidence="3" id="KW-1185">Reference proteome</keyword>
<evidence type="ECO:0000313" key="2">
    <source>
        <dbReference type="EMBL" id="MDY0410258.1"/>
    </source>
</evidence>
<sequence length="500" mass="57484">MNRYFWFGLFTEPGDLPTHRKTSFAITDWQPKIPFDTYSKNFDKVMQYIHDHKTNQVNYTIRLGAHFVGDDFAYFRQLTQSQLANYTCYLKTDERRILSASPELFFKIQDGKMITRPMAGTAKRGKTKAEDEASYAWLQQSDKNKLENKLTVELLKHDLNKVSKHGSVTATSLFDIETYPTVYQMTSTVEGELREDASIIDIFRALFPSGSITGNPKGQTMDIIAEVESSPRGVYCGAIGFISPDGNMTFNVPIRTVVIQEDTGEAEYGVGGGITINSNVNEEYEEILTKAAVLEQNKQDFQLLESLRLEKGTYFLIDNHMNRLLQSADYFNYQVSRDTIENSLLNYAKKNKENTMKVRLLVSHHGDVSVEGEVISPITEVKKVTVARKSIQKHEIFLRHKTTNRDLYDRFKSEHPTLFDVLLWNEHGEITEFTMGNIVVEMDGNYYTPKLDSGLLPGTYREYLLARGEIEEKRLTIQDLEMCSKVWFINSVRKWVEVEF</sequence>